<evidence type="ECO:0000256" key="1">
    <source>
        <dbReference type="SAM" id="Phobius"/>
    </source>
</evidence>
<dbReference type="CDD" id="cd03443">
    <property type="entry name" value="PaaI_thioesterase"/>
    <property type="match status" value="1"/>
</dbReference>
<dbReference type="OrthoDB" id="506431at2759"/>
<feature type="transmembrane region" description="Helical" evidence="1">
    <location>
        <begin position="70"/>
        <end position="92"/>
    </location>
</feature>
<dbReference type="InterPro" id="IPR006683">
    <property type="entry name" value="Thioestr_dom"/>
</dbReference>
<keyword evidence="1" id="KW-0472">Membrane</keyword>
<keyword evidence="1" id="KW-0812">Transmembrane</keyword>
<dbReference type="SUPFAM" id="SSF54637">
    <property type="entry name" value="Thioesterase/thiol ester dehydrase-isomerase"/>
    <property type="match status" value="1"/>
</dbReference>
<dbReference type="PANTHER" id="PTHR47260">
    <property type="entry name" value="UPF0644 PROTEIN PB2B4.06"/>
    <property type="match status" value="1"/>
</dbReference>
<gene>
    <name evidence="3" type="ORF">OCU04_010445</name>
</gene>
<name>A0A9X0AFF7_9HELO</name>
<dbReference type="EMBL" id="JAPEIS010000012">
    <property type="protein sequence ID" value="KAJ8061389.1"/>
    <property type="molecule type" value="Genomic_DNA"/>
</dbReference>
<organism evidence="3 4">
    <name type="scientific">Sclerotinia nivalis</name>
    <dbReference type="NCBI Taxonomy" id="352851"/>
    <lineage>
        <taxon>Eukaryota</taxon>
        <taxon>Fungi</taxon>
        <taxon>Dikarya</taxon>
        <taxon>Ascomycota</taxon>
        <taxon>Pezizomycotina</taxon>
        <taxon>Leotiomycetes</taxon>
        <taxon>Helotiales</taxon>
        <taxon>Sclerotiniaceae</taxon>
        <taxon>Sclerotinia</taxon>
    </lineage>
</organism>
<dbReference type="InterPro" id="IPR052061">
    <property type="entry name" value="PTE-AB_protein"/>
</dbReference>
<accession>A0A9X0AFF7</accession>
<evidence type="ECO:0000313" key="4">
    <source>
        <dbReference type="Proteomes" id="UP001152300"/>
    </source>
</evidence>
<feature type="domain" description="Thioesterase" evidence="2">
    <location>
        <begin position="200"/>
        <end position="268"/>
    </location>
</feature>
<dbReference type="PANTHER" id="PTHR47260:SF7">
    <property type="entry name" value="THIOESTERASE FAMILY PROTEIN (AFU_ORTHOLOGUE AFUA_1G10800)"/>
    <property type="match status" value="1"/>
</dbReference>
<proteinExistence type="predicted"/>
<dbReference type="Gene3D" id="3.10.129.10">
    <property type="entry name" value="Hotdog Thioesterase"/>
    <property type="match status" value="1"/>
</dbReference>
<dbReference type="Pfam" id="PF03061">
    <property type="entry name" value="4HBT"/>
    <property type="match status" value="1"/>
</dbReference>
<keyword evidence="4" id="KW-1185">Reference proteome</keyword>
<reference evidence="3" key="1">
    <citation type="submission" date="2022-11" db="EMBL/GenBank/DDBJ databases">
        <title>Genome Resource of Sclerotinia nivalis Strain SnTB1, a Plant Pathogen Isolated from American Ginseng.</title>
        <authorList>
            <person name="Fan S."/>
        </authorList>
    </citation>
    <scope>NUCLEOTIDE SEQUENCE</scope>
    <source>
        <strain evidence="3">SnTB1</strain>
    </source>
</reference>
<protein>
    <recommendedName>
        <fullName evidence="2">Thioesterase domain-containing protein</fullName>
    </recommendedName>
</protein>
<sequence length="313" mass="33851">MSFSRQFLQSRAGIYRAVSRTSGIAQCRGAALRNTSLFSSSRTFTAARRLCNAETTIPPPPQPSFLLRTLTFFGIAIVFTSVGFSIAAYPAFKAANAILNPPSDEESIKLYTATDAKSLEVEAYINNHPLVKELRSRPEITESRPHLKIPESQRGHNLTGGTLMGPGRVQVPPYVWTEAGGKSLVSISYLGEDLCGHPTIVHGGFLATMLDEGLGRCCFGALPNRIGMTATLTVNYRAPTPANTFVVLRAETTKVEGRKAWVEGRIETLVGEGETPKVLCEGSALFIEPRQAKVSSKGCDNVVINANEFLDDG</sequence>
<comment type="caution">
    <text evidence="3">The sequence shown here is derived from an EMBL/GenBank/DDBJ whole genome shotgun (WGS) entry which is preliminary data.</text>
</comment>
<dbReference type="InterPro" id="IPR029069">
    <property type="entry name" value="HotDog_dom_sf"/>
</dbReference>
<evidence type="ECO:0000313" key="3">
    <source>
        <dbReference type="EMBL" id="KAJ8061389.1"/>
    </source>
</evidence>
<keyword evidence="1" id="KW-1133">Transmembrane helix</keyword>
<evidence type="ECO:0000259" key="2">
    <source>
        <dbReference type="Pfam" id="PF03061"/>
    </source>
</evidence>
<dbReference type="AlphaFoldDB" id="A0A9X0AFF7"/>
<dbReference type="Proteomes" id="UP001152300">
    <property type="component" value="Unassembled WGS sequence"/>
</dbReference>